<dbReference type="InterPro" id="IPR018330">
    <property type="entry name" value="RecT_fam"/>
</dbReference>
<dbReference type="NCBIfam" id="TIGR00616">
    <property type="entry name" value="rect"/>
    <property type="match status" value="1"/>
</dbReference>
<organism evidence="2 3">
    <name type="scientific">Streptomyces reniochalinae</name>
    <dbReference type="NCBI Taxonomy" id="2250578"/>
    <lineage>
        <taxon>Bacteria</taxon>
        <taxon>Bacillati</taxon>
        <taxon>Actinomycetota</taxon>
        <taxon>Actinomycetes</taxon>
        <taxon>Kitasatosporales</taxon>
        <taxon>Streptomycetaceae</taxon>
        <taxon>Streptomyces</taxon>
    </lineage>
</organism>
<gene>
    <name evidence="2" type="ORF">DQ392_08800</name>
</gene>
<dbReference type="EMBL" id="QOIM01000026">
    <property type="protein sequence ID" value="RCG21796.1"/>
    <property type="molecule type" value="Genomic_DNA"/>
</dbReference>
<evidence type="ECO:0000256" key="1">
    <source>
        <dbReference type="SAM" id="MobiDB-lite"/>
    </source>
</evidence>
<dbReference type="InterPro" id="IPR004590">
    <property type="entry name" value="ssDNA_annealing_RecT"/>
</dbReference>
<dbReference type="Pfam" id="PF03837">
    <property type="entry name" value="RecT"/>
    <property type="match status" value="1"/>
</dbReference>
<accession>A0A367EUJ5</accession>
<dbReference type="RefSeq" id="WP_114014965.1">
    <property type="nucleotide sequence ID" value="NZ_QOIM01000026.1"/>
</dbReference>
<dbReference type="Proteomes" id="UP000253507">
    <property type="component" value="Unassembled WGS sequence"/>
</dbReference>
<name>A0A367EUJ5_9ACTN</name>
<reference evidence="2 3" key="1">
    <citation type="submission" date="2018-06" db="EMBL/GenBank/DDBJ databases">
        <title>Streptomyces reniochalinae sp. nov. and Streptomyces diacarnus sp. nov. from marine sponges.</title>
        <authorList>
            <person name="Li L."/>
        </authorList>
    </citation>
    <scope>NUCLEOTIDE SEQUENCE [LARGE SCALE GENOMIC DNA]</scope>
    <source>
        <strain evidence="2 3">LHW50302</strain>
    </source>
</reference>
<proteinExistence type="predicted"/>
<dbReference type="AlphaFoldDB" id="A0A367EUJ5"/>
<sequence length="263" mass="29229">MSQISNAVAKRDNSPGAMVQQYKADFSTVLPDHVKPDTWVRLAQGVLRRDKNLAQAAERNPGSLMTALLDCARLGHEPGTESFYLVPFGGEVQGIEGYRGVVERMYRAGAIASVKAEVVCQGDDFDYQPDMDKPRHRVDWFGDRGPIVGAYAYAIFKDGSTSRVAVINRAYIDKVKKESKGSDRATSPWMKWEEQMVLKTVAKRLEPWVPTSNEWRREQLRAAREVANEPTPPTTPAPPAPEQVDPDTGEVIDGELVDDTPTQ</sequence>
<dbReference type="OrthoDB" id="5124088at2"/>
<feature type="compositionally biased region" description="Pro residues" evidence="1">
    <location>
        <begin position="230"/>
        <end position="241"/>
    </location>
</feature>
<keyword evidence="3" id="KW-1185">Reference proteome</keyword>
<protein>
    <submittedName>
        <fullName evidence="2">Recombinase RecT</fullName>
    </submittedName>
</protein>
<feature type="region of interest" description="Disordered" evidence="1">
    <location>
        <begin position="219"/>
        <end position="263"/>
    </location>
</feature>
<evidence type="ECO:0000313" key="3">
    <source>
        <dbReference type="Proteomes" id="UP000253507"/>
    </source>
</evidence>
<comment type="caution">
    <text evidence="2">The sequence shown here is derived from an EMBL/GenBank/DDBJ whole genome shotgun (WGS) entry which is preliminary data.</text>
</comment>
<dbReference type="GO" id="GO:0006259">
    <property type="term" value="P:DNA metabolic process"/>
    <property type="evidence" value="ECO:0007669"/>
    <property type="project" value="InterPro"/>
</dbReference>
<feature type="compositionally biased region" description="Acidic residues" evidence="1">
    <location>
        <begin position="244"/>
        <end position="263"/>
    </location>
</feature>
<dbReference type="GO" id="GO:0003677">
    <property type="term" value="F:DNA binding"/>
    <property type="evidence" value="ECO:0007669"/>
    <property type="project" value="InterPro"/>
</dbReference>
<evidence type="ECO:0000313" key="2">
    <source>
        <dbReference type="EMBL" id="RCG21796.1"/>
    </source>
</evidence>